<evidence type="ECO:0000313" key="2">
    <source>
        <dbReference type="EMBL" id="EIM75530.1"/>
    </source>
</evidence>
<feature type="region of interest" description="Disordered" evidence="1">
    <location>
        <begin position="1"/>
        <end position="26"/>
    </location>
</feature>
<name>I5C128_9HYPH</name>
<dbReference type="EMBL" id="AJXZ01000019">
    <property type="protein sequence ID" value="EIM75530.1"/>
    <property type="molecule type" value="Genomic_DNA"/>
</dbReference>
<dbReference type="Proteomes" id="UP000004622">
    <property type="component" value="Unassembled WGS sequence"/>
</dbReference>
<gene>
    <name evidence="2" type="ORF">A33O_08266</name>
</gene>
<protein>
    <submittedName>
        <fullName evidence="2">Uncharacterized protein</fullName>
    </submittedName>
</protein>
<sequence>MSMVAVEEALQGGGGSSVPAWTPETSPRMTRRSVFHLLACLGALRVPIEFVILGLVPGIHARAAVQAQILSRGRLPAPIFRSSYP</sequence>
<evidence type="ECO:0000256" key="1">
    <source>
        <dbReference type="SAM" id="MobiDB-lite"/>
    </source>
</evidence>
<proteinExistence type="predicted"/>
<accession>I5C128</accession>
<dbReference type="AlphaFoldDB" id="I5C128"/>
<organism evidence="2 3">
    <name type="scientific">Nitratireductor aquibiodomus RA22</name>
    <dbReference type="NCBI Taxonomy" id="1189611"/>
    <lineage>
        <taxon>Bacteria</taxon>
        <taxon>Pseudomonadati</taxon>
        <taxon>Pseudomonadota</taxon>
        <taxon>Alphaproteobacteria</taxon>
        <taxon>Hyphomicrobiales</taxon>
        <taxon>Phyllobacteriaceae</taxon>
        <taxon>Nitratireductor</taxon>
    </lineage>
</organism>
<evidence type="ECO:0000313" key="3">
    <source>
        <dbReference type="Proteomes" id="UP000004622"/>
    </source>
</evidence>
<comment type="caution">
    <text evidence="2">The sequence shown here is derived from an EMBL/GenBank/DDBJ whole genome shotgun (WGS) entry which is preliminary data.</text>
</comment>
<reference evidence="2 3" key="1">
    <citation type="journal article" date="2012" name="J. Bacteriol.">
        <title>Genome Sequence of Nitratireductor aquibiodomus Strain RA22.</title>
        <authorList>
            <person name="Singh A."/>
            <person name="Jangir P.K."/>
            <person name="Kumari C."/>
            <person name="Sharma R."/>
        </authorList>
    </citation>
    <scope>NUCLEOTIDE SEQUENCE [LARGE SCALE GENOMIC DNA]</scope>
    <source>
        <strain evidence="2 3">RA22</strain>
    </source>
</reference>